<keyword evidence="3" id="KW-1185">Reference proteome</keyword>
<protein>
    <recommendedName>
        <fullName evidence="1">DUF4767 domain-containing protein</fullName>
    </recommendedName>
</protein>
<dbReference type="Proteomes" id="UP000789719">
    <property type="component" value="Unassembled WGS sequence"/>
</dbReference>
<accession>A0ABM8Z931</accession>
<dbReference type="Pfam" id="PF15983">
    <property type="entry name" value="DUF4767"/>
    <property type="match status" value="1"/>
</dbReference>
<dbReference type="Gene3D" id="3.30.1460.60">
    <property type="match status" value="1"/>
</dbReference>
<comment type="caution">
    <text evidence="2">The sequence shown here is derived from an EMBL/GenBank/DDBJ whole genome shotgun (WGS) entry which is preliminary data.</text>
</comment>
<gene>
    <name evidence="2" type="ORF">WGH24286_00399</name>
</gene>
<name>A0ABM8Z931_9LACO</name>
<dbReference type="EMBL" id="CAKKNT010000003">
    <property type="protein sequence ID" value="CAH0417983.1"/>
    <property type="molecule type" value="Genomic_DNA"/>
</dbReference>
<sequence length="243" mass="27298">MGERFNPAQEYTNYFPYVQVVPNFIGYTFPQDFSKNNIAVNADHVNINVSQNGADKYDYNVVSIYSDYKDGETMGVHLYLMTIHHGKPVVLITQQNQGMPDNLLHFVPTANQEIANKFAQLVNSPSQPIRNEPIVEYKGAKFDYRQIGVMVFKYGNPQVTTLVKFLGTNPFAGIGLVDKRLTVATRDFESAINYSYDQNGVHLTWNQSGKKVDVSLADLVKATYQTPAQQNDVNMAAQMVPLS</sequence>
<dbReference type="RefSeq" id="WP_230098089.1">
    <property type="nucleotide sequence ID" value="NZ_CAKKNT010000003.1"/>
</dbReference>
<evidence type="ECO:0000259" key="1">
    <source>
        <dbReference type="Pfam" id="PF15983"/>
    </source>
</evidence>
<evidence type="ECO:0000313" key="3">
    <source>
        <dbReference type="Proteomes" id="UP000789719"/>
    </source>
</evidence>
<dbReference type="InterPro" id="IPR031927">
    <property type="entry name" value="DUF4767"/>
</dbReference>
<proteinExistence type="predicted"/>
<evidence type="ECO:0000313" key="2">
    <source>
        <dbReference type="EMBL" id="CAH0417983.1"/>
    </source>
</evidence>
<feature type="domain" description="DUF4767" evidence="1">
    <location>
        <begin position="8"/>
        <end position="122"/>
    </location>
</feature>
<organism evidence="2 3">
    <name type="scientific">Periweissella ghanensis</name>
    <dbReference type="NCBI Taxonomy" id="467997"/>
    <lineage>
        <taxon>Bacteria</taxon>
        <taxon>Bacillati</taxon>
        <taxon>Bacillota</taxon>
        <taxon>Bacilli</taxon>
        <taxon>Lactobacillales</taxon>
        <taxon>Lactobacillaceae</taxon>
        <taxon>Periweissella</taxon>
    </lineage>
</organism>
<reference evidence="2 3" key="1">
    <citation type="submission" date="2021-11" db="EMBL/GenBank/DDBJ databases">
        <authorList>
            <person name="Depoorter E."/>
        </authorList>
    </citation>
    <scope>NUCLEOTIDE SEQUENCE [LARGE SCALE GENOMIC DNA]</scope>
    <source>
        <strain evidence="2 3">LMG 24286</strain>
    </source>
</reference>